<accession>A0A1M7UGJ3</accession>
<dbReference type="InterPro" id="IPR014719">
    <property type="entry name" value="Ribosomal_bL12_C/ClpS-like"/>
</dbReference>
<evidence type="ECO:0000256" key="1">
    <source>
        <dbReference type="HAMAP-Rule" id="MF_00302"/>
    </source>
</evidence>
<dbReference type="SUPFAM" id="SSF54736">
    <property type="entry name" value="ClpS-like"/>
    <property type="match status" value="1"/>
</dbReference>
<dbReference type="AlphaFoldDB" id="A0A1M7UGJ3"/>
<keyword evidence="4" id="KW-1185">Reference proteome</keyword>
<keyword evidence="3" id="KW-0645">Protease</keyword>
<comment type="function">
    <text evidence="1">Involved in the modulation of the specificity of the ClpAP-mediated ATP-dependent protein degradation.</text>
</comment>
<dbReference type="GO" id="GO:0006508">
    <property type="term" value="P:proteolysis"/>
    <property type="evidence" value="ECO:0007669"/>
    <property type="project" value="UniProtKB-UniRule"/>
</dbReference>
<name>A0A1M7UGJ3_9BRAD</name>
<dbReference type="InterPro" id="IPR022935">
    <property type="entry name" value="ClpS"/>
</dbReference>
<comment type="similarity">
    <text evidence="1">Belongs to the ClpS family.</text>
</comment>
<evidence type="ECO:0000259" key="2">
    <source>
        <dbReference type="Pfam" id="PF02617"/>
    </source>
</evidence>
<dbReference type="Pfam" id="PF02617">
    <property type="entry name" value="ClpS"/>
    <property type="match status" value="1"/>
</dbReference>
<keyword evidence="3" id="KW-0378">Hydrolase</keyword>
<comment type="subunit">
    <text evidence="1">Binds to the N-terminal domain of the chaperone ClpA.</text>
</comment>
<sequence>MPDNPLFNVLLVNDDVTPMDFVVHVLQEFLDLGFDDACKLMLRVHHEGKAICGTYERDEAETRVAAILALAGKHNHPLKCILEEAR</sequence>
<dbReference type="Proteomes" id="UP000184096">
    <property type="component" value="Chromosome I"/>
</dbReference>
<dbReference type="RefSeq" id="WP_072821915.1">
    <property type="nucleotide sequence ID" value="NZ_LT670849.1"/>
</dbReference>
<evidence type="ECO:0000313" key="4">
    <source>
        <dbReference type="Proteomes" id="UP000184096"/>
    </source>
</evidence>
<dbReference type="GO" id="GO:0008233">
    <property type="term" value="F:peptidase activity"/>
    <property type="evidence" value="ECO:0007669"/>
    <property type="project" value="UniProtKB-KW"/>
</dbReference>
<gene>
    <name evidence="1" type="primary">clpS</name>
    <name evidence="3" type="ORF">SAMN05444170_5010</name>
</gene>
<dbReference type="EMBL" id="LT670849">
    <property type="protein sequence ID" value="SHN82112.1"/>
    <property type="molecule type" value="Genomic_DNA"/>
</dbReference>
<reference evidence="4" key="1">
    <citation type="submission" date="2016-11" db="EMBL/GenBank/DDBJ databases">
        <authorList>
            <person name="Varghese N."/>
            <person name="Submissions S."/>
        </authorList>
    </citation>
    <scope>NUCLEOTIDE SEQUENCE [LARGE SCALE GENOMIC DNA]</scope>
    <source>
        <strain evidence="4">GAS401</strain>
    </source>
</reference>
<dbReference type="Gene3D" id="3.30.1390.10">
    <property type="match status" value="1"/>
</dbReference>
<dbReference type="HAMAP" id="MF_00302">
    <property type="entry name" value="ClpS"/>
    <property type="match status" value="1"/>
</dbReference>
<proteinExistence type="inferred from homology"/>
<organism evidence="3 4">
    <name type="scientific">Bradyrhizobium erythrophlei</name>
    <dbReference type="NCBI Taxonomy" id="1437360"/>
    <lineage>
        <taxon>Bacteria</taxon>
        <taxon>Pseudomonadati</taxon>
        <taxon>Pseudomonadota</taxon>
        <taxon>Alphaproteobacteria</taxon>
        <taxon>Hyphomicrobiales</taxon>
        <taxon>Nitrobacteraceae</taxon>
        <taxon>Bradyrhizobium</taxon>
    </lineage>
</organism>
<feature type="domain" description="Adaptor protein ClpS core" evidence="2">
    <location>
        <begin position="4"/>
        <end position="80"/>
    </location>
</feature>
<evidence type="ECO:0000313" key="3">
    <source>
        <dbReference type="EMBL" id="SHN82112.1"/>
    </source>
</evidence>
<dbReference type="InterPro" id="IPR003769">
    <property type="entry name" value="ClpS_core"/>
</dbReference>
<dbReference type="GO" id="GO:0030163">
    <property type="term" value="P:protein catabolic process"/>
    <property type="evidence" value="ECO:0007669"/>
    <property type="project" value="InterPro"/>
</dbReference>
<protein>
    <recommendedName>
        <fullName evidence="1">ATP-dependent Clp protease adapter protein ClpS</fullName>
    </recommendedName>
</protein>
<dbReference type="OrthoDB" id="9796121at2"/>